<keyword evidence="1" id="KW-0472">Membrane</keyword>
<evidence type="ECO:0000313" key="3">
    <source>
        <dbReference type="Proteomes" id="UP000051530"/>
    </source>
</evidence>
<comment type="caution">
    <text evidence="2">The sequence shown here is derived from an EMBL/GenBank/DDBJ whole genome shotgun (WGS) entry which is preliminary data.</text>
</comment>
<feature type="transmembrane region" description="Helical" evidence="1">
    <location>
        <begin position="56"/>
        <end position="74"/>
    </location>
</feature>
<keyword evidence="3" id="KW-1185">Reference proteome</keyword>
<organism evidence="2 3">
    <name type="scientific">Pseudoloma neurophilia</name>
    <dbReference type="NCBI Taxonomy" id="146866"/>
    <lineage>
        <taxon>Eukaryota</taxon>
        <taxon>Fungi</taxon>
        <taxon>Fungi incertae sedis</taxon>
        <taxon>Microsporidia</taxon>
        <taxon>Pseudoloma</taxon>
    </lineage>
</organism>
<protein>
    <submittedName>
        <fullName evidence="2">Uncharacterized protein</fullName>
    </submittedName>
</protein>
<dbReference type="VEuPathDB" id="MicrosporidiaDB:M153_13140003"/>
<proteinExistence type="predicted"/>
<dbReference type="Proteomes" id="UP000051530">
    <property type="component" value="Unassembled WGS sequence"/>
</dbReference>
<keyword evidence="1" id="KW-1133">Transmembrane helix</keyword>
<evidence type="ECO:0000313" key="2">
    <source>
        <dbReference type="EMBL" id="KRH93197.1"/>
    </source>
</evidence>
<dbReference type="AlphaFoldDB" id="A0A0R0LUY3"/>
<feature type="non-terminal residue" evidence="2">
    <location>
        <position position="1"/>
    </location>
</feature>
<keyword evidence="1" id="KW-0812">Transmembrane</keyword>
<evidence type="ECO:0000256" key="1">
    <source>
        <dbReference type="SAM" id="Phobius"/>
    </source>
</evidence>
<dbReference type="EMBL" id="LGUB01000441">
    <property type="protein sequence ID" value="KRH93197.1"/>
    <property type="molecule type" value="Genomic_DNA"/>
</dbReference>
<name>A0A0R0LUY3_9MICR</name>
<accession>A0A0R0LUY3</accession>
<sequence length="77" mass="9331">LNRKNLISKIKFFNFPLNDSIALYILKTLDEIFQTMKHIPPKEYLVLYLKKKNEKIPIYLLYTVILFFHRGNLFKNI</sequence>
<reference evidence="2 3" key="1">
    <citation type="submission" date="2015-07" db="EMBL/GenBank/DDBJ databases">
        <title>The genome of Pseudoloma neurophilia, a relevant intracellular parasite of the zebrafish.</title>
        <authorList>
            <person name="Ndikumana S."/>
            <person name="Pelin A."/>
            <person name="Sanders J."/>
            <person name="Corradi N."/>
        </authorList>
    </citation>
    <scope>NUCLEOTIDE SEQUENCE [LARGE SCALE GENOMIC DNA]</scope>
    <source>
        <strain evidence="2 3">MK1</strain>
    </source>
</reference>
<gene>
    <name evidence="2" type="ORF">M153_13140003</name>
</gene>